<keyword evidence="3" id="KW-1185">Reference proteome</keyword>
<accession>A0ABZ2LUT7</accession>
<organism evidence="2 3">
    <name type="scientific">Pendulispora albinea</name>
    <dbReference type="NCBI Taxonomy" id="2741071"/>
    <lineage>
        <taxon>Bacteria</taxon>
        <taxon>Pseudomonadati</taxon>
        <taxon>Myxococcota</taxon>
        <taxon>Myxococcia</taxon>
        <taxon>Myxococcales</taxon>
        <taxon>Sorangiineae</taxon>
        <taxon>Pendulisporaceae</taxon>
        <taxon>Pendulispora</taxon>
    </lineage>
</organism>
<dbReference type="EMBL" id="CP089984">
    <property type="protein sequence ID" value="WXB14693.1"/>
    <property type="molecule type" value="Genomic_DNA"/>
</dbReference>
<feature type="region of interest" description="Disordered" evidence="1">
    <location>
        <begin position="44"/>
        <end position="78"/>
    </location>
</feature>
<name>A0ABZ2LUT7_9BACT</name>
<gene>
    <name evidence="2" type="ORF">LZC94_43580</name>
</gene>
<evidence type="ECO:0000313" key="3">
    <source>
        <dbReference type="Proteomes" id="UP001370348"/>
    </source>
</evidence>
<sequence>MMTRLARRLDRGALISAFSAPVLSLLAMSLVTFGAACSSSKPAPTPVATVPLAAADPPPADPKATPPDDVGPEEAAKQQRRIARMLKKVSGVRGLETKKEVPGRTLARERLLARVKEHVARELPPATIRDEGLVLQLLGFVPVAFDYEKEMFALLEAQIAGYYEPADRTMYMAADLDEENAQATLAHELVHALQDQNWDLAARSKYKPGHGDEASARSALAEGDATSAMLDVIIEGTGRTALDMPEALFSSSIAQGMEKGPGSSAPHVMRAGLIAPYLDGTLFVHALRRKGGWEAVNRAWEKAPVTSEQILHIDKYEAHEPAIEVSVPTRNALGAGWNEKETDVYGELGVRIYFAEWMDEETAHTVAAHWGGDRGVLLEKGKNEFAFAWRIRYDAGPRGKPAAYAEKAYAALVPAIEAKVGPAKKQPASSACVARQGLGPIAVLRKGRDLMIAVGPTEMGAAASKETSDCALMQKWLAELGAATPAP</sequence>
<feature type="compositionally biased region" description="Low complexity" evidence="1">
    <location>
        <begin position="46"/>
        <end position="55"/>
    </location>
</feature>
<reference evidence="2 3" key="1">
    <citation type="submission" date="2021-12" db="EMBL/GenBank/DDBJ databases">
        <title>Discovery of the Pendulisporaceae a myxobacterial family with distinct sporulation behavior and unique specialized metabolism.</title>
        <authorList>
            <person name="Garcia R."/>
            <person name="Popoff A."/>
            <person name="Bader C.D."/>
            <person name="Loehr J."/>
            <person name="Walesch S."/>
            <person name="Walt C."/>
            <person name="Boldt J."/>
            <person name="Bunk B."/>
            <person name="Haeckl F.J.F.P.J."/>
            <person name="Gunesch A.P."/>
            <person name="Birkelbach J."/>
            <person name="Nuebel U."/>
            <person name="Pietschmann T."/>
            <person name="Bach T."/>
            <person name="Mueller R."/>
        </authorList>
    </citation>
    <scope>NUCLEOTIDE SEQUENCE [LARGE SCALE GENOMIC DNA]</scope>
    <source>
        <strain evidence="2 3">MSr11954</strain>
    </source>
</reference>
<feature type="compositionally biased region" description="Pro residues" evidence="1">
    <location>
        <begin position="56"/>
        <end position="65"/>
    </location>
</feature>
<proteinExistence type="predicted"/>
<evidence type="ECO:0000256" key="1">
    <source>
        <dbReference type="SAM" id="MobiDB-lite"/>
    </source>
</evidence>
<dbReference type="Proteomes" id="UP001370348">
    <property type="component" value="Chromosome"/>
</dbReference>
<dbReference type="RefSeq" id="WP_394824318.1">
    <property type="nucleotide sequence ID" value="NZ_CP089984.1"/>
</dbReference>
<evidence type="ECO:0008006" key="4">
    <source>
        <dbReference type="Google" id="ProtNLM"/>
    </source>
</evidence>
<protein>
    <recommendedName>
        <fullName evidence="4">Lipoprotein</fullName>
    </recommendedName>
</protein>
<evidence type="ECO:0000313" key="2">
    <source>
        <dbReference type="EMBL" id="WXB14693.1"/>
    </source>
</evidence>